<accession>A0A0K0GP84</accession>
<sequence>MHDLLTALCLIFVIEGLLLFAAPIAWKRMIDQLFSLPIAQVRAIGAVTLALAVIGLWIVRH</sequence>
<evidence type="ECO:0008006" key="4">
    <source>
        <dbReference type="Google" id="ProtNLM"/>
    </source>
</evidence>
<dbReference type="AlphaFoldDB" id="A0A0K0GP84"/>
<dbReference type="PATRIC" id="fig|291331.8.peg.1022"/>
<organism evidence="2 3">
    <name type="scientific">Xanthomonas oryzae pv. oryzae (strain PXO99A)</name>
    <dbReference type="NCBI Taxonomy" id="360094"/>
    <lineage>
        <taxon>Bacteria</taxon>
        <taxon>Pseudomonadati</taxon>
        <taxon>Pseudomonadota</taxon>
        <taxon>Gammaproteobacteria</taxon>
        <taxon>Lysobacterales</taxon>
        <taxon>Lysobacteraceae</taxon>
        <taxon>Xanthomonas</taxon>
    </lineage>
</organism>
<evidence type="ECO:0000256" key="1">
    <source>
        <dbReference type="SAM" id="Phobius"/>
    </source>
</evidence>
<dbReference type="PANTHER" id="PTHR38602:SF1">
    <property type="entry name" value="INNER MEMBRANE PROTEIN"/>
    <property type="match status" value="1"/>
</dbReference>
<dbReference type="InterPro" id="IPR019201">
    <property type="entry name" value="DUF2065"/>
</dbReference>
<dbReference type="PANTHER" id="PTHR38602">
    <property type="entry name" value="INNER MEMBRANE PROTEIN-RELATED"/>
    <property type="match status" value="1"/>
</dbReference>
<dbReference type="EMBL" id="CP000967">
    <property type="protein sequence ID" value="ACD60916.1"/>
    <property type="molecule type" value="Genomic_DNA"/>
</dbReference>
<dbReference type="HOGENOM" id="CLU_179416_1_0_6"/>
<evidence type="ECO:0000313" key="2">
    <source>
        <dbReference type="EMBL" id="ACD60916.1"/>
    </source>
</evidence>
<dbReference type="KEGG" id="xop:PXO_02634"/>
<reference evidence="2 3" key="1">
    <citation type="journal article" date="2008" name="BMC Genomics">
        <title>Genome sequence and rapid evolution of the rice pathogen Xanthomonas oryzae pv. oryzae PXO99A.</title>
        <authorList>
            <person name="Salzberg S.L."/>
            <person name="Sommer D.D."/>
            <person name="Schatz M.C."/>
            <person name="Phillippy A.M."/>
            <person name="Rabinowicz P.D."/>
            <person name="Tsuge S."/>
            <person name="Furutani A."/>
            <person name="Ochiai H."/>
            <person name="Delcher A.L."/>
            <person name="Kelley D."/>
            <person name="Madupu R."/>
            <person name="Puiu D."/>
            <person name="Radune D."/>
            <person name="Shumway M."/>
            <person name="Trapnell C."/>
            <person name="Aparna G."/>
            <person name="Jha G."/>
            <person name="Pandey A."/>
            <person name="Patil P.B."/>
            <person name="Ishihara H."/>
            <person name="Meyer D.F."/>
            <person name="Szurek B."/>
            <person name="Verdier V."/>
            <person name="Koebnik R."/>
            <person name="Dow J.M."/>
            <person name="Ryan R.P."/>
            <person name="Hirata H."/>
            <person name="Tsuyumu S."/>
            <person name="Won Lee S."/>
            <person name="Seo Y.S."/>
            <person name="Sriariyanum M."/>
            <person name="Ronald P.C."/>
            <person name="Sonti R.V."/>
            <person name="Van Sluys M.A."/>
            <person name="Leach J.E."/>
            <person name="White F.F."/>
            <person name="Bogdanove A.J."/>
        </authorList>
    </citation>
    <scope>NUCLEOTIDE SEQUENCE [LARGE SCALE GENOMIC DNA]</scope>
    <source>
        <strain evidence="2 3">PXO99A</strain>
    </source>
</reference>
<protein>
    <recommendedName>
        <fullName evidence="4">DUF2065 family protein</fullName>
    </recommendedName>
</protein>
<feature type="transmembrane region" description="Helical" evidence="1">
    <location>
        <begin position="37"/>
        <end position="59"/>
    </location>
</feature>
<proteinExistence type="predicted"/>
<gene>
    <name evidence="2" type="ordered locus">PXO_02634</name>
</gene>
<keyword evidence="1" id="KW-0812">Transmembrane</keyword>
<keyword evidence="1" id="KW-0472">Membrane</keyword>
<keyword evidence="1" id="KW-1133">Transmembrane helix</keyword>
<dbReference type="Pfam" id="PF09838">
    <property type="entry name" value="DUF2065"/>
    <property type="match status" value="1"/>
</dbReference>
<dbReference type="eggNOG" id="COG3242">
    <property type="taxonomic scope" value="Bacteria"/>
</dbReference>
<dbReference type="RefSeq" id="WP_011257785.1">
    <property type="nucleotide sequence ID" value="NC_010717.2"/>
</dbReference>
<evidence type="ECO:0000313" key="3">
    <source>
        <dbReference type="Proteomes" id="UP000001740"/>
    </source>
</evidence>
<name>A0A0K0GP84_XANOP</name>
<dbReference type="Proteomes" id="UP000001740">
    <property type="component" value="Chromosome"/>
</dbReference>